<evidence type="ECO:0000313" key="8">
    <source>
        <dbReference type="Proteomes" id="UP000291562"/>
    </source>
</evidence>
<dbReference type="PANTHER" id="PTHR42852">
    <property type="entry name" value="THIOL:DISULFIDE INTERCHANGE PROTEIN DSBE"/>
    <property type="match status" value="1"/>
</dbReference>
<dbReference type="GO" id="GO:0017004">
    <property type="term" value="P:cytochrome complex assembly"/>
    <property type="evidence" value="ECO:0007669"/>
    <property type="project" value="UniProtKB-KW"/>
</dbReference>
<protein>
    <submittedName>
        <fullName evidence="7">DsbE family thiol:disulfide interchange protein</fullName>
    </submittedName>
</protein>
<dbReference type="GO" id="GO:0015036">
    <property type="term" value="F:disulfide oxidoreductase activity"/>
    <property type="evidence" value="ECO:0007669"/>
    <property type="project" value="InterPro"/>
</dbReference>
<reference evidence="7 8" key="1">
    <citation type="submission" date="2019-01" db="EMBL/GenBank/DDBJ databases">
        <title>Pseudolysobacter antarctica gen. nov., sp. nov., isolated from Fildes Peninsula, Antarctica.</title>
        <authorList>
            <person name="Wei Z."/>
            <person name="Peng F."/>
        </authorList>
    </citation>
    <scope>NUCLEOTIDE SEQUENCE [LARGE SCALE GENOMIC DNA]</scope>
    <source>
        <strain evidence="7 8">AQ6-296</strain>
    </source>
</reference>
<dbReference type="PROSITE" id="PS51352">
    <property type="entry name" value="THIOREDOXIN_2"/>
    <property type="match status" value="1"/>
</dbReference>
<evidence type="ECO:0000256" key="4">
    <source>
        <dbReference type="ARBA" id="ARBA00023157"/>
    </source>
</evidence>
<dbReference type="PANTHER" id="PTHR42852:SF6">
    <property type="entry name" value="THIOL:DISULFIDE INTERCHANGE PROTEIN DSBE"/>
    <property type="match status" value="1"/>
</dbReference>
<evidence type="ECO:0000313" key="7">
    <source>
        <dbReference type="EMBL" id="QBB71137.1"/>
    </source>
</evidence>
<name>A0A411HL83_9GAMM</name>
<dbReference type="Pfam" id="PF08534">
    <property type="entry name" value="Redoxin"/>
    <property type="match status" value="1"/>
</dbReference>
<evidence type="ECO:0000256" key="1">
    <source>
        <dbReference type="ARBA" id="ARBA00004383"/>
    </source>
</evidence>
<dbReference type="OrthoDB" id="9799347at2"/>
<keyword evidence="5" id="KW-0676">Redox-active center</keyword>
<sequence length="181" mass="20114">MGRLLPLFGFLALFALLGFGIWWNQYHETNEIPSPLIGKHAPEFTLPLLDNAQKSISEQSLRGEPYLLNVFASWCVACEEEHPVLTQYAPQLGVKLIGYNYKDQPDDAKRWLARFGNPYALTIADLPGSVAIDFGVYAAPESFLVDASGVIRYKRIGPFTAQIIEQELKPMIAKLSSSATP</sequence>
<dbReference type="SUPFAM" id="SSF52833">
    <property type="entry name" value="Thioredoxin-like"/>
    <property type="match status" value="1"/>
</dbReference>
<dbReference type="InterPro" id="IPR013766">
    <property type="entry name" value="Thioredoxin_domain"/>
</dbReference>
<keyword evidence="8" id="KW-1185">Reference proteome</keyword>
<accession>A0A411HL83</accession>
<comment type="similarity">
    <text evidence="2">Belongs to the thioredoxin family. DsbE subfamily.</text>
</comment>
<dbReference type="EMBL" id="CP035704">
    <property type="protein sequence ID" value="QBB71137.1"/>
    <property type="molecule type" value="Genomic_DNA"/>
</dbReference>
<dbReference type="InterPro" id="IPR050553">
    <property type="entry name" value="Thioredoxin_ResA/DsbE_sf"/>
</dbReference>
<evidence type="ECO:0000256" key="2">
    <source>
        <dbReference type="ARBA" id="ARBA00007758"/>
    </source>
</evidence>
<organism evidence="7 8">
    <name type="scientific">Pseudolysobacter antarcticus</name>
    <dbReference type="NCBI Taxonomy" id="2511995"/>
    <lineage>
        <taxon>Bacteria</taxon>
        <taxon>Pseudomonadati</taxon>
        <taxon>Pseudomonadota</taxon>
        <taxon>Gammaproteobacteria</taxon>
        <taxon>Lysobacterales</taxon>
        <taxon>Rhodanobacteraceae</taxon>
        <taxon>Pseudolysobacter</taxon>
    </lineage>
</organism>
<dbReference type="Proteomes" id="UP000291562">
    <property type="component" value="Chromosome"/>
</dbReference>
<dbReference type="InterPro" id="IPR013740">
    <property type="entry name" value="Redoxin"/>
</dbReference>
<evidence type="ECO:0000259" key="6">
    <source>
        <dbReference type="PROSITE" id="PS51352"/>
    </source>
</evidence>
<dbReference type="InterPro" id="IPR004799">
    <property type="entry name" value="Periplasmic_diS_OxRdtase_DsbE"/>
</dbReference>
<keyword evidence="3" id="KW-0201">Cytochrome c-type biogenesis</keyword>
<dbReference type="InterPro" id="IPR017937">
    <property type="entry name" value="Thioredoxin_CS"/>
</dbReference>
<dbReference type="CDD" id="cd03010">
    <property type="entry name" value="TlpA_like_DsbE"/>
    <property type="match status" value="1"/>
</dbReference>
<dbReference type="GO" id="GO:0030288">
    <property type="term" value="C:outer membrane-bounded periplasmic space"/>
    <property type="evidence" value="ECO:0007669"/>
    <property type="project" value="InterPro"/>
</dbReference>
<dbReference type="PROSITE" id="PS00194">
    <property type="entry name" value="THIOREDOXIN_1"/>
    <property type="match status" value="1"/>
</dbReference>
<gene>
    <name evidence="7" type="ORF">ELE36_12670</name>
</gene>
<dbReference type="KEGG" id="xbc:ELE36_12670"/>
<dbReference type="InterPro" id="IPR036249">
    <property type="entry name" value="Thioredoxin-like_sf"/>
</dbReference>
<keyword evidence="4" id="KW-1015">Disulfide bond</keyword>
<feature type="domain" description="Thioredoxin" evidence="6">
    <location>
        <begin position="35"/>
        <end position="177"/>
    </location>
</feature>
<evidence type="ECO:0000256" key="3">
    <source>
        <dbReference type="ARBA" id="ARBA00022748"/>
    </source>
</evidence>
<comment type="subcellular location">
    <subcellularLocation>
        <location evidence="1">Cell inner membrane</location>
        <topology evidence="1">Single-pass membrane protein</topology>
        <orientation evidence="1">Periplasmic side</orientation>
    </subcellularLocation>
</comment>
<proteinExistence type="inferred from homology"/>
<dbReference type="NCBIfam" id="TIGR00385">
    <property type="entry name" value="dsbE"/>
    <property type="match status" value="1"/>
</dbReference>
<dbReference type="AlphaFoldDB" id="A0A411HL83"/>
<dbReference type="RefSeq" id="WP_129833849.1">
    <property type="nucleotide sequence ID" value="NZ_CP035704.1"/>
</dbReference>
<evidence type="ECO:0000256" key="5">
    <source>
        <dbReference type="ARBA" id="ARBA00023284"/>
    </source>
</evidence>
<dbReference type="GO" id="GO:0005886">
    <property type="term" value="C:plasma membrane"/>
    <property type="evidence" value="ECO:0007669"/>
    <property type="project" value="UniProtKB-SubCell"/>
</dbReference>
<dbReference type="Gene3D" id="3.40.30.10">
    <property type="entry name" value="Glutaredoxin"/>
    <property type="match status" value="1"/>
</dbReference>